<protein>
    <submittedName>
        <fullName evidence="4">Heat shock protein 40</fullName>
    </submittedName>
</protein>
<dbReference type="GO" id="GO:0051082">
    <property type="term" value="F:unfolded protein binding"/>
    <property type="evidence" value="ECO:0007669"/>
    <property type="project" value="InterPro"/>
</dbReference>
<dbReference type="EMBL" id="FN649751">
    <property type="protein sequence ID" value="CBN75376.1"/>
    <property type="molecule type" value="Genomic_DNA"/>
</dbReference>
<feature type="compositionally biased region" description="Gly residues" evidence="2">
    <location>
        <begin position="72"/>
        <end position="82"/>
    </location>
</feature>
<dbReference type="InterPro" id="IPR001623">
    <property type="entry name" value="DnaJ_domain"/>
</dbReference>
<dbReference type="PROSITE" id="PS50076">
    <property type="entry name" value="DNAJ_2"/>
    <property type="match status" value="1"/>
</dbReference>
<keyword evidence="1" id="KW-0143">Chaperone</keyword>
<dbReference type="InterPro" id="IPR018253">
    <property type="entry name" value="DnaJ_domain_CS"/>
</dbReference>
<dbReference type="CDD" id="cd06257">
    <property type="entry name" value="DnaJ"/>
    <property type="match status" value="1"/>
</dbReference>
<dbReference type="SMART" id="SM00271">
    <property type="entry name" value="DnaJ"/>
    <property type="match status" value="1"/>
</dbReference>
<organism evidence="4 5">
    <name type="scientific">Ectocarpus siliculosus</name>
    <name type="common">Brown alga</name>
    <name type="synonym">Conferva siliculosa</name>
    <dbReference type="NCBI Taxonomy" id="2880"/>
    <lineage>
        <taxon>Eukaryota</taxon>
        <taxon>Sar</taxon>
        <taxon>Stramenopiles</taxon>
        <taxon>Ochrophyta</taxon>
        <taxon>PX clade</taxon>
        <taxon>Phaeophyceae</taxon>
        <taxon>Ectocarpales</taxon>
        <taxon>Ectocarpaceae</taxon>
        <taxon>Ectocarpus</taxon>
    </lineage>
</organism>
<dbReference type="InterPro" id="IPR002939">
    <property type="entry name" value="DnaJ_C"/>
</dbReference>
<dbReference type="InterPro" id="IPR008971">
    <property type="entry name" value="HSP40/DnaJ_pept-bd"/>
</dbReference>
<keyword evidence="5" id="KW-1185">Reference proteome</keyword>
<dbReference type="Pfam" id="PF00226">
    <property type="entry name" value="DnaJ"/>
    <property type="match status" value="1"/>
</dbReference>
<dbReference type="Pfam" id="PF01556">
    <property type="entry name" value="DnaJ_C"/>
    <property type="match status" value="1"/>
</dbReference>
<dbReference type="PANTHER" id="PTHR24078:SF553">
    <property type="entry name" value="DNAJ HOMOLOG SUBFAMILY B MEMBER 5"/>
    <property type="match status" value="1"/>
</dbReference>
<dbReference type="InterPro" id="IPR051339">
    <property type="entry name" value="DnaJ_subfamily_B"/>
</dbReference>
<dbReference type="STRING" id="2880.D8LTY6"/>
<evidence type="ECO:0000313" key="4">
    <source>
        <dbReference type="EMBL" id="CBN75376.1"/>
    </source>
</evidence>
<dbReference type="GO" id="GO:0006457">
    <property type="term" value="P:protein folding"/>
    <property type="evidence" value="ECO:0007669"/>
    <property type="project" value="InterPro"/>
</dbReference>
<keyword evidence="4" id="KW-0346">Stress response</keyword>
<dbReference type="PRINTS" id="PR00625">
    <property type="entry name" value="JDOMAIN"/>
</dbReference>
<dbReference type="Gene3D" id="1.10.287.110">
    <property type="entry name" value="DnaJ domain"/>
    <property type="match status" value="1"/>
</dbReference>
<dbReference type="FunFam" id="2.60.260.20:FF:000002">
    <property type="entry name" value="Dnaj homolog subfamily b member"/>
    <property type="match status" value="1"/>
</dbReference>
<dbReference type="InParanoid" id="D8LTY6"/>
<dbReference type="AlphaFoldDB" id="D8LTY6"/>
<dbReference type="PROSITE" id="PS00636">
    <property type="entry name" value="DNAJ_1"/>
    <property type="match status" value="1"/>
</dbReference>
<dbReference type="OrthoDB" id="550424at2759"/>
<feature type="region of interest" description="Disordered" evidence="2">
    <location>
        <begin position="72"/>
        <end position="125"/>
    </location>
</feature>
<dbReference type="InterPro" id="IPR036869">
    <property type="entry name" value="J_dom_sf"/>
</dbReference>
<dbReference type="CDD" id="cd10747">
    <property type="entry name" value="DnaJ_C"/>
    <property type="match status" value="1"/>
</dbReference>
<evidence type="ECO:0000313" key="5">
    <source>
        <dbReference type="Proteomes" id="UP000002630"/>
    </source>
</evidence>
<feature type="compositionally biased region" description="Gly residues" evidence="2">
    <location>
        <begin position="114"/>
        <end position="124"/>
    </location>
</feature>
<feature type="domain" description="J" evidence="3">
    <location>
        <begin position="4"/>
        <end position="67"/>
    </location>
</feature>
<dbReference type="SUPFAM" id="SSF49493">
    <property type="entry name" value="HSP40/DnaJ peptide-binding domain"/>
    <property type="match status" value="2"/>
</dbReference>
<gene>
    <name evidence="4" type="primary">Hsp</name>
    <name evidence="4" type="ORF">Esi_0090_0060</name>
</gene>
<feature type="region of interest" description="Disordered" evidence="2">
    <location>
        <begin position="170"/>
        <end position="189"/>
    </location>
</feature>
<accession>D8LTY6</accession>
<dbReference type="GO" id="GO:0005829">
    <property type="term" value="C:cytosol"/>
    <property type="evidence" value="ECO:0007669"/>
    <property type="project" value="TreeGrafter"/>
</dbReference>
<evidence type="ECO:0000256" key="1">
    <source>
        <dbReference type="ARBA" id="ARBA00023186"/>
    </source>
</evidence>
<dbReference type="Gene3D" id="2.60.260.20">
    <property type="entry name" value="Urease metallochaperone UreE, N-terminal domain"/>
    <property type="match status" value="2"/>
</dbReference>
<sequence>MGKNYYDVLGVPKGTSDAAKIKKAYRKLALRFHPDKPTGDTAKFQEISEAFEVLGDDKKKKLYDQFGEAGLGPGVGGGGGGSSEESGMPFTRSRGASPFGGGGGGTHQTFSFSTGGGGGGGGFHGSDPFSIFESMFGTGDINEAVGREGFPMGAGLNGMRMGGMGGGFGGGMPAAGSSSPPKAARRQAPPVEHCLNLSLEELYQGSSKRMRITKKTSTGEAQVDKTITIKPGWKNGTKITYKQEGDEQPGMLPADIVFVIKTKPHPRFTREDHDLICTVIITLEQALTGFTIPIDTLDGRKVMVTEPGLSTSSQETVVRGEGMPSQKDQRVRGNLTVRYRVEFPLPAKTEAEKRRRRQAVESM</sequence>
<dbReference type="Proteomes" id="UP000002630">
    <property type="component" value="Linkage Group LG26"/>
</dbReference>
<dbReference type="PANTHER" id="PTHR24078">
    <property type="entry name" value="DNAJ HOMOLOG SUBFAMILY C MEMBER"/>
    <property type="match status" value="1"/>
</dbReference>
<dbReference type="EMBL" id="FN649138">
    <property type="protein sequence ID" value="CBN75376.1"/>
    <property type="molecule type" value="Genomic_DNA"/>
</dbReference>
<dbReference type="SUPFAM" id="SSF46565">
    <property type="entry name" value="Chaperone J-domain"/>
    <property type="match status" value="1"/>
</dbReference>
<dbReference type="FunFam" id="2.60.260.20:FF:000013">
    <property type="entry name" value="DnaJ subfamily B member 11"/>
    <property type="match status" value="1"/>
</dbReference>
<name>D8LTY6_ECTSI</name>
<proteinExistence type="predicted"/>
<dbReference type="GO" id="GO:0051087">
    <property type="term" value="F:protein-folding chaperone binding"/>
    <property type="evidence" value="ECO:0007669"/>
    <property type="project" value="TreeGrafter"/>
</dbReference>
<evidence type="ECO:0000256" key="2">
    <source>
        <dbReference type="SAM" id="MobiDB-lite"/>
    </source>
</evidence>
<reference evidence="4 5" key="1">
    <citation type="journal article" date="2010" name="Nature">
        <title>The Ectocarpus genome and the independent evolution of multicellularity in brown algae.</title>
        <authorList>
            <person name="Cock J.M."/>
            <person name="Sterck L."/>
            <person name="Rouze P."/>
            <person name="Scornet D."/>
            <person name="Allen A.E."/>
            <person name="Amoutzias G."/>
            <person name="Anthouard V."/>
            <person name="Artiguenave F."/>
            <person name="Aury J.M."/>
            <person name="Badger J.H."/>
            <person name="Beszteri B."/>
            <person name="Billiau K."/>
            <person name="Bonnet E."/>
            <person name="Bothwell J.H."/>
            <person name="Bowler C."/>
            <person name="Boyen C."/>
            <person name="Brownlee C."/>
            <person name="Carrano C.J."/>
            <person name="Charrier B."/>
            <person name="Cho G.Y."/>
            <person name="Coelho S.M."/>
            <person name="Collen J."/>
            <person name="Corre E."/>
            <person name="Da Silva C."/>
            <person name="Delage L."/>
            <person name="Delaroque N."/>
            <person name="Dittami S.M."/>
            <person name="Doulbeau S."/>
            <person name="Elias M."/>
            <person name="Farnham G."/>
            <person name="Gachon C.M."/>
            <person name="Gschloessl B."/>
            <person name="Heesch S."/>
            <person name="Jabbari K."/>
            <person name="Jubin C."/>
            <person name="Kawai H."/>
            <person name="Kimura K."/>
            <person name="Kloareg B."/>
            <person name="Kupper F.C."/>
            <person name="Lang D."/>
            <person name="Le Bail A."/>
            <person name="Leblanc C."/>
            <person name="Lerouge P."/>
            <person name="Lohr M."/>
            <person name="Lopez P.J."/>
            <person name="Martens C."/>
            <person name="Maumus F."/>
            <person name="Michel G."/>
            <person name="Miranda-Saavedra D."/>
            <person name="Morales J."/>
            <person name="Moreau H."/>
            <person name="Motomura T."/>
            <person name="Nagasato C."/>
            <person name="Napoli C.A."/>
            <person name="Nelson D.R."/>
            <person name="Nyvall-Collen P."/>
            <person name="Peters A.F."/>
            <person name="Pommier C."/>
            <person name="Potin P."/>
            <person name="Poulain J."/>
            <person name="Quesneville H."/>
            <person name="Read B."/>
            <person name="Rensing S.A."/>
            <person name="Ritter A."/>
            <person name="Rousvoal S."/>
            <person name="Samanta M."/>
            <person name="Samson G."/>
            <person name="Schroeder D.C."/>
            <person name="Segurens B."/>
            <person name="Strittmatter M."/>
            <person name="Tonon T."/>
            <person name="Tregear J.W."/>
            <person name="Valentin K."/>
            <person name="von Dassow P."/>
            <person name="Yamagishi T."/>
            <person name="Van de Peer Y."/>
            <person name="Wincker P."/>
        </authorList>
    </citation>
    <scope>NUCLEOTIDE SEQUENCE [LARGE SCALE GENOMIC DNA]</scope>
    <source>
        <strain evidence="5">Ec32 / CCAP1310/4</strain>
    </source>
</reference>
<evidence type="ECO:0000259" key="3">
    <source>
        <dbReference type="PROSITE" id="PS50076"/>
    </source>
</evidence>